<reference evidence="4 5" key="1">
    <citation type="submission" date="2024-04" db="EMBL/GenBank/DDBJ databases">
        <authorList>
            <person name="Fracassetti M."/>
        </authorList>
    </citation>
    <scope>NUCLEOTIDE SEQUENCE [LARGE SCALE GENOMIC DNA]</scope>
</reference>
<dbReference type="PANTHER" id="PTHR31286">
    <property type="entry name" value="GLYCINE-RICH CELL WALL STRUCTURAL PROTEIN 1.8-LIKE"/>
    <property type="match status" value="1"/>
</dbReference>
<feature type="region of interest" description="Disordered" evidence="2">
    <location>
        <begin position="135"/>
        <end position="173"/>
    </location>
</feature>
<keyword evidence="1" id="KW-0863">Zinc-finger</keyword>
<keyword evidence="5" id="KW-1185">Reference proteome</keyword>
<keyword evidence="1" id="KW-0862">Zinc</keyword>
<evidence type="ECO:0000256" key="1">
    <source>
        <dbReference type="PROSITE-ProRule" id="PRU00047"/>
    </source>
</evidence>
<dbReference type="PROSITE" id="PS50158">
    <property type="entry name" value="ZF_CCHC"/>
    <property type="match status" value="1"/>
</dbReference>
<dbReference type="Proteomes" id="UP001497516">
    <property type="component" value="Chromosome 1"/>
</dbReference>
<gene>
    <name evidence="4" type="ORF">LTRI10_LOCUS4066</name>
</gene>
<feature type="domain" description="CCHC-type" evidence="3">
    <location>
        <begin position="105"/>
        <end position="118"/>
    </location>
</feature>
<dbReference type="InterPro" id="IPR001878">
    <property type="entry name" value="Znf_CCHC"/>
</dbReference>
<name>A0AAV2CJB6_9ROSI</name>
<proteinExistence type="predicted"/>
<evidence type="ECO:0000259" key="3">
    <source>
        <dbReference type="PROSITE" id="PS50158"/>
    </source>
</evidence>
<accession>A0AAV2CJB6</accession>
<feature type="compositionally biased region" description="Polar residues" evidence="2">
    <location>
        <begin position="136"/>
        <end position="147"/>
    </location>
</feature>
<dbReference type="InterPro" id="IPR040256">
    <property type="entry name" value="At4g02000-like"/>
</dbReference>
<evidence type="ECO:0000313" key="5">
    <source>
        <dbReference type="Proteomes" id="UP001497516"/>
    </source>
</evidence>
<organism evidence="4 5">
    <name type="scientific">Linum trigynum</name>
    <dbReference type="NCBI Taxonomy" id="586398"/>
    <lineage>
        <taxon>Eukaryota</taxon>
        <taxon>Viridiplantae</taxon>
        <taxon>Streptophyta</taxon>
        <taxon>Embryophyta</taxon>
        <taxon>Tracheophyta</taxon>
        <taxon>Spermatophyta</taxon>
        <taxon>Magnoliopsida</taxon>
        <taxon>eudicotyledons</taxon>
        <taxon>Gunneridae</taxon>
        <taxon>Pentapetalae</taxon>
        <taxon>rosids</taxon>
        <taxon>fabids</taxon>
        <taxon>Malpighiales</taxon>
        <taxon>Linaceae</taxon>
        <taxon>Linum</taxon>
    </lineage>
</organism>
<sequence>MILDHYLIVHQWSPTFRTTDKPHRRVVAWVRLPELPVHFYHREVLFALGNLIGTIVKLDYHTKQLERGKFARLAIKLDMTKPLPTHIRLDGFWQQVLYENIPEICFTCGKIGHLEDRCSMNNQALAIAVAPGLGSHQASSRDGNQTHGRGYPTAPDPVNAGNPRFDRVWGGYG</sequence>
<protein>
    <recommendedName>
        <fullName evidence="3">CCHC-type domain-containing protein</fullName>
    </recommendedName>
</protein>
<dbReference type="EMBL" id="OZ034813">
    <property type="protein sequence ID" value="CAL1356359.1"/>
    <property type="molecule type" value="Genomic_DNA"/>
</dbReference>
<evidence type="ECO:0000256" key="2">
    <source>
        <dbReference type="SAM" id="MobiDB-lite"/>
    </source>
</evidence>
<dbReference type="GO" id="GO:0008270">
    <property type="term" value="F:zinc ion binding"/>
    <property type="evidence" value="ECO:0007669"/>
    <property type="project" value="UniProtKB-KW"/>
</dbReference>
<dbReference type="AlphaFoldDB" id="A0AAV2CJB6"/>
<dbReference type="GO" id="GO:0003676">
    <property type="term" value="F:nucleic acid binding"/>
    <property type="evidence" value="ECO:0007669"/>
    <property type="project" value="InterPro"/>
</dbReference>
<evidence type="ECO:0000313" key="4">
    <source>
        <dbReference type="EMBL" id="CAL1356359.1"/>
    </source>
</evidence>
<keyword evidence="1" id="KW-0479">Metal-binding</keyword>
<dbReference type="PANTHER" id="PTHR31286:SF99">
    <property type="entry name" value="DUF4283 DOMAIN-CONTAINING PROTEIN"/>
    <property type="match status" value="1"/>
</dbReference>